<keyword evidence="1" id="KW-0812">Transmembrane</keyword>
<name>A0A0T6B096_9SCAR</name>
<protein>
    <submittedName>
        <fullName evidence="2">Uncharacterized protein</fullName>
    </submittedName>
</protein>
<dbReference type="PANTHER" id="PTHR34717">
    <property type="entry name" value="EG:BACR7A4.20 PROTEIN"/>
    <property type="match status" value="1"/>
</dbReference>
<comment type="caution">
    <text evidence="2">The sequence shown here is derived from an EMBL/GenBank/DDBJ whole genome shotgun (WGS) entry which is preliminary data.</text>
</comment>
<evidence type="ECO:0000256" key="1">
    <source>
        <dbReference type="SAM" id="Phobius"/>
    </source>
</evidence>
<keyword evidence="3" id="KW-1185">Reference proteome</keyword>
<feature type="transmembrane region" description="Helical" evidence="1">
    <location>
        <begin position="12"/>
        <end position="36"/>
    </location>
</feature>
<dbReference type="EMBL" id="LJIG01016392">
    <property type="protein sequence ID" value="KRT80738.1"/>
    <property type="molecule type" value="Genomic_DNA"/>
</dbReference>
<dbReference type="OrthoDB" id="5798273at2759"/>
<feature type="non-terminal residue" evidence="2">
    <location>
        <position position="1"/>
    </location>
</feature>
<feature type="non-terminal residue" evidence="2">
    <location>
        <position position="429"/>
    </location>
</feature>
<dbReference type="PANTHER" id="PTHR34717:SF1">
    <property type="entry name" value="EG:BACR7A4.20 PROTEIN"/>
    <property type="match status" value="1"/>
</dbReference>
<sequence>QAQCYISVRAFIITMFNLELIILFFSFAIIVFMRTISEIPKPPIFNIYQQPTGTFWLKVGFMYAILKLRQMKNYVREERLRVKGEDKYVHLDRPQKLASHEQAVDAVFFNGANSKGDHFIIATARRKHGLIDGFIYLKIKDSNLGVLESPNLPNTDLYQKTEKQAYEVDGIRINVIEPMKRWKISYDGKMKSMEDRTKISDVKIEVEWTSDIPCFNVDTDMDPFSMAKATALEPWSRDYFQTLQEIHQTHYEHYGNINGSAVIDGTRYPIDVNVLRDHSIAQKREWRNFHRYGLHFISVENGDRITAGVISSPISFSYLPMGFVYSAKDRKIYPLTSCDLRLHQHGESGDPPLDYGFTIKAGKPLCDVCRMTCLFFDFLGNNTYMIKVHVTDSPYFYISKDWEAKIFERLCSFNVNNLNGWGAAEWQYR</sequence>
<dbReference type="Proteomes" id="UP000051574">
    <property type="component" value="Unassembled WGS sequence"/>
</dbReference>
<reference evidence="2 3" key="1">
    <citation type="submission" date="2015-09" db="EMBL/GenBank/DDBJ databases">
        <title>Draft genome of the scarab beetle Oryctes borbonicus.</title>
        <authorList>
            <person name="Meyer J.M."/>
            <person name="Markov G.V."/>
            <person name="Baskaran P."/>
            <person name="Herrmann M."/>
            <person name="Sommer R.J."/>
            <person name="Roedelsperger C."/>
        </authorList>
    </citation>
    <scope>NUCLEOTIDE SEQUENCE [LARGE SCALE GENOMIC DNA]</scope>
    <source>
        <strain evidence="2">OB123</strain>
        <tissue evidence="2">Whole animal</tissue>
    </source>
</reference>
<organism evidence="2 3">
    <name type="scientific">Oryctes borbonicus</name>
    <dbReference type="NCBI Taxonomy" id="1629725"/>
    <lineage>
        <taxon>Eukaryota</taxon>
        <taxon>Metazoa</taxon>
        <taxon>Ecdysozoa</taxon>
        <taxon>Arthropoda</taxon>
        <taxon>Hexapoda</taxon>
        <taxon>Insecta</taxon>
        <taxon>Pterygota</taxon>
        <taxon>Neoptera</taxon>
        <taxon>Endopterygota</taxon>
        <taxon>Coleoptera</taxon>
        <taxon>Polyphaga</taxon>
        <taxon>Scarabaeiformia</taxon>
        <taxon>Scarabaeidae</taxon>
        <taxon>Dynastinae</taxon>
        <taxon>Oryctes</taxon>
    </lineage>
</organism>
<keyword evidence="1" id="KW-0472">Membrane</keyword>
<evidence type="ECO:0000313" key="2">
    <source>
        <dbReference type="EMBL" id="KRT80738.1"/>
    </source>
</evidence>
<proteinExistence type="predicted"/>
<evidence type="ECO:0000313" key="3">
    <source>
        <dbReference type="Proteomes" id="UP000051574"/>
    </source>
</evidence>
<accession>A0A0T6B096</accession>
<feature type="transmembrane region" description="Helical" evidence="1">
    <location>
        <begin position="48"/>
        <end position="66"/>
    </location>
</feature>
<keyword evidence="1" id="KW-1133">Transmembrane helix</keyword>
<gene>
    <name evidence="2" type="ORF">AMK59_4916</name>
</gene>
<dbReference type="AlphaFoldDB" id="A0A0T6B096"/>